<dbReference type="InterPro" id="IPR050571">
    <property type="entry name" value="Class-IV_PLP-Dep_Aminotrnsfr"/>
</dbReference>
<evidence type="ECO:0000256" key="1">
    <source>
        <dbReference type="ARBA" id="ARBA00009320"/>
    </source>
</evidence>
<name>A0A3B0RLT8_9ZZZZ</name>
<sequence length="281" mass="32308">MVNSNGHILKKEDASLSIYNRGFAYGDAVFETIKISHNKVLFLEDHYFRLMASMRILRMEIPMYFTLEFLETELLKLTAANNQSHLTIRAKLQVWRKEGGLFNPITNDVEYLISTKILDTDFYIYNDSEYRVDLFKDYYIAPSLLSTLKSNNRLINVVGSIYAKENNLNNCLILNTNKSVVEALNANIFLVKGTTIKTVPLNDGCIKGVMRKQIIDIIKLMPEFSFEEASISPFELQKADELFLTNTITGIQPITHYRKRVFNTEVSKNILAKLNVKVRLT</sequence>
<keyword evidence="2" id="KW-0456">Lyase</keyword>
<evidence type="ECO:0000313" key="2">
    <source>
        <dbReference type="EMBL" id="VAV85493.1"/>
    </source>
</evidence>
<dbReference type="EC" id="4.1.3.38" evidence="2"/>
<dbReference type="CDD" id="cd00449">
    <property type="entry name" value="PLPDE_IV"/>
    <property type="match status" value="1"/>
</dbReference>
<dbReference type="Gene3D" id="3.30.470.10">
    <property type="match status" value="1"/>
</dbReference>
<dbReference type="GO" id="GO:0008696">
    <property type="term" value="F:4-amino-4-deoxychorismate lyase activity"/>
    <property type="evidence" value="ECO:0007669"/>
    <property type="project" value="UniProtKB-EC"/>
</dbReference>
<dbReference type="InterPro" id="IPR043132">
    <property type="entry name" value="BCAT-like_C"/>
</dbReference>
<proteinExistence type="inferred from homology"/>
<dbReference type="PANTHER" id="PTHR42743:SF11">
    <property type="entry name" value="AMINODEOXYCHORISMATE LYASE"/>
    <property type="match status" value="1"/>
</dbReference>
<dbReference type="GO" id="GO:0046394">
    <property type="term" value="P:carboxylic acid biosynthetic process"/>
    <property type="evidence" value="ECO:0007669"/>
    <property type="project" value="UniProtKB-ARBA"/>
</dbReference>
<dbReference type="Gene3D" id="3.20.10.10">
    <property type="entry name" value="D-amino Acid Aminotransferase, subunit A, domain 2"/>
    <property type="match status" value="1"/>
</dbReference>
<dbReference type="SUPFAM" id="SSF56752">
    <property type="entry name" value="D-aminoacid aminotransferase-like PLP-dependent enzymes"/>
    <property type="match status" value="1"/>
</dbReference>
<dbReference type="Pfam" id="PF01063">
    <property type="entry name" value="Aminotran_4"/>
    <property type="match status" value="1"/>
</dbReference>
<dbReference type="AlphaFoldDB" id="A0A3B0RLT8"/>
<protein>
    <submittedName>
        <fullName evidence="2">Aminodeoxychorismate lyase</fullName>
        <ecNumber evidence="2">4.1.3.38</ecNumber>
    </submittedName>
</protein>
<dbReference type="PANTHER" id="PTHR42743">
    <property type="entry name" value="AMINO-ACID AMINOTRANSFERASE"/>
    <property type="match status" value="1"/>
</dbReference>
<organism evidence="2">
    <name type="scientific">hydrothermal vent metagenome</name>
    <dbReference type="NCBI Taxonomy" id="652676"/>
    <lineage>
        <taxon>unclassified sequences</taxon>
        <taxon>metagenomes</taxon>
        <taxon>ecological metagenomes</taxon>
    </lineage>
</organism>
<reference evidence="2" key="1">
    <citation type="submission" date="2018-06" db="EMBL/GenBank/DDBJ databases">
        <authorList>
            <person name="Zhirakovskaya E."/>
        </authorList>
    </citation>
    <scope>NUCLEOTIDE SEQUENCE</scope>
</reference>
<dbReference type="EMBL" id="UOEB01000229">
    <property type="protein sequence ID" value="VAV85493.1"/>
    <property type="molecule type" value="Genomic_DNA"/>
</dbReference>
<dbReference type="InterPro" id="IPR001544">
    <property type="entry name" value="Aminotrans_IV"/>
</dbReference>
<accession>A0A3B0RLT8</accession>
<dbReference type="InterPro" id="IPR043131">
    <property type="entry name" value="BCAT-like_N"/>
</dbReference>
<comment type="similarity">
    <text evidence="1">Belongs to the class-IV pyridoxal-phosphate-dependent aminotransferase family.</text>
</comment>
<gene>
    <name evidence="2" type="ORF">MNBD_BACTEROID02-12</name>
</gene>
<dbReference type="InterPro" id="IPR036038">
    <property type="entry name" value="Aminotransferase-like"/>
</dbReference>